<evidence type="ECO:0000256" key="1">
    <source>
        <dbReference type="SAM" id="MobiDB-lite"/>
    </source>
</evidence>
<reference evidence="3" key="1">
    <citation type="submission" date="2017-01" db="EMBL/GenBank/DDBJ databases">
        <authorList>
            <person name="Varghese N."/>
            <person name="Submissions S."/>
        </authorList>
    </citation>
    <scope>NUCLEOTIDE SEQUENCE [LARGE SCALE GENOMIC DNA]</scope>
    <source>
        <strain evidence="3">DSM 29590</strain>
    </source>
</reference>
<dbReference type="RefSeq" id="WP_076533799.1">
    <property type="nucleotide sequence ID" value="NZ_CANNEL010000006.1"/>
</dbReference>
<name>A0A1N7GWF3_9RHOB</name>
<dbReference type="OrthoDB" id="9812459at2"/>
<evidence type="ECO:0000313" key="3">
    <source>
        <dbReference type="Proteomes" id="UP000186019"/>
    </source>
</evidence>
<keyword evidence="3" id="KW-1185">Reference proteome</keyword>
<dbReference type="AlphaFoldDB" id="A0A1N7GWF3"/>
<dbReference type="EMBL" id="FTNV01000002">
    <property type="protein sequence ID" value="SIS16768.1"/>
    <property type="molecule type" value="Genomic_DNA"/>
</dbReference>
<sequence>MAELKPGTWVLICDGEKALFLRNDGDAQAPDLNVVRIDEQDNPKDIDQSANRPGRMKDDGVGHRSAFDDTDWHELAKERFASDLADRLYKQAHSGKFDRIVIVAAAKTLGALRGELHKEVQSKIIAEIDKDLTNHPLDKVEQMIKDELAEM</sequence>
<proteinExistence type="predicted"/>
<gene>
    <name evidence="2" type="ORF">SAMN05421666_2142</name>
</gene>
<accession>A0A1N7GWF3</accession>
<organism evidence="2 3">
    <name type="scientific">Roseovarius nanhaiticus</name>
    <dbReference type="NCBI Taxonomy" id="573024"/>
    <lineage>
        <taxon>Bacteria</taxon>
        <taxon>Pseudomonadati</taxon>
        <taxon>Pseudomonadota</taxon>
        <taxon>Alphaproteobacteria</taxon>
        <taxon>Rhodobacterales</taxon>
        <taxon>Roseobacteraceae</taxon>
        <taxon>Roseovarius</taxon>
    </lineage>
</organism>
<feature type="region of interest" description="Disordered" evidence="1">
    <location>
        <begin position="39"/>
        <end position="63"/>
    </location>
</feature>
<evidence type="ECO:0000313" key="2">
    <source>
        <dbReference type="EMBL" id="SIS16768.1"/>
    </source>
</evidence>
<dbReference type="InterPro" id="IPR041374">
    <property type="entry name" value="BaeRF_family12"/>
</dbReference>
<protein>
    <submittedName>
        <fullName evidence="2">Protein required for attachment to host cells</fullName>
    </submittedName>
</protein>
<dbReference type="STRING" id="573024.SAMN05216208_3442"/>
<dbReference type="Pfam" id="PF18856">
    <property type="entry name" value="baeRF_family12"/>
    <property type="match status" value="1"/>
</dbReference>
<dbReference type="Proteomes" id="UP000186019">
    <property type="component" value="Unassembled WGS sequence"/>
</dbReference>